<reference evidence="2 3" key="1">
    <citation type="submission" date="2018-05" db="EMBL/GenBank/DDBJ databases">
        <title>Evolution of GPA BGCs.</title>
        <authorList>
            <person name="Waglechner N."/>
            <person name="Wright G.D."/>
        </authorList>
    </citation>
    <scope>NUCLEOTIDE SEQUENCE [LARGE SCALE GENOMIC DNA]</scope>
    <source>
        <strain evidence="2 3">A82846</strain>
    </source>
</reference>
<dbReference type="AlphaFoldDB" id="A0A428YBX6"/>
<gene>
    <name evidence="2" type="ORF">DMH04_49895</name>
</gene>
<protein>
    <submittedName>
        <fullName evidence="2">Uncharacterized protein</fullName>
    </submittedName>
</protein>
<dbReference type="EMBL" id="QHKI01000089">
    <property type="protein sequence ID" value="RSM65077.1"/>
    <property type="molecule type" value="Genomic_DNA"/>
</dbReference>
<dbReference type="RefSeq" id="WP_051796566.1">
    <property type="nucleotide sequence ID" value="NZ_QHKI01000089.1"/>
</dbReference>
<dbReference type="PANTHER" id="PTHR47691">
    <property type="entry name" value="REGULATOR-RELATED"/>
    <property type="match status" value="1"/>
</dbReference>
<comment type="caution">
    <text evidence="2">The sequence shown here is derived from an EMBL/GenBank/DDBJ whole genome shotgun (WGS) entry which is preliminary data.</text>
</comment>
<evidence type="ECO:0000313" key="2">
    <source>
        <dbReference type="EMBL" id="RSM65077.1"/>
    </source>
</evidence>
<evidence type="ECO:0000313" key="3">
    <source>
        <dbReference type="Proteomes" id="UP000287547"/>
    </source>
</evidence>
<evidence type="ECO:0000256" key="1">
    <source>
        <dbReference type="SAM" id="MobiDB-lite"/>
    </source>
</evidence>
<accession>A0A428YBX6</accession>
<dbReference type="OrthoDB" id="9812579at2"/>
<organism evidence="2 3">
    <name type="scientific">Kibdelosporangium aridum</name>
    <dbReference type="NCBI Taxonomy" id="2030"/>
    <lineage>
        <taxon>Bacteria</taxon>
        <taxon>Bacillati</taxon>
        <taxon>Actinomycetota</taxon>
        <taxon>Actinomycetes</taxon>
        <taxon>Pseudonocardiales</taxon>
        <taxon>Pseudonocardiaceae</taxon>
        <taxon>Kibdelosporangium</taxon>
    </lineage>
</organism>
<sequence>MTARTVAQGEAVRLFAERAALARPGFTVDAGNHAAITRICRWLDGIPLAIELAALRVRAMPVTKILTGLHDYLGFLATGSRVAMPGCRRCGRRSIGASCSARRRSSDCGRGRRCSPTGSTRTRPKRSAPAQASPSRTSSSWLAALVDKSVLTRTHDGTNISARYRMLEAIRHYGQEHLAASSQLTAVRARHRDHYRCLATQAEQEWLGPNELAWLARLWRAHPNLRAALEFCLTEPGQARAGWRSTPPCGTTGSAPAHTPRAATGSAKPWRWPRSPARDAPPP</sequence>
<feature type="region of interest" description="Disordered" evidence="1">
    <location>
        <begin position="102"/>
        <end position="136"/>
    </location>
</feature>
<dbReference type="PANTHER" id="PTHR47691:SF3">
    <property type="entry name" value="HTH-TYPE TRANSCRIPTIONAL REGULATOR RV0890C-RELATED"/>
    <property type="match status" value="1"/>
</dbReference>
<name>A0A428YBX6_KIBAR</name>
<feature type="region of interest" description="Disordered" evidence="1">
    <location>
        <begin position="242"/>
        <end position="283"/>
    </location>
</feature>
<proteinExistence type="predicted"/>
<dbReference type="Proteomes" id="UP000287547">
    <property type="component" value="Unassembled WGS sequence"/>
</dbReference>